<evidence type="ECO:0000259" key="16">
    <source>
        <dbReference type="PROSITE" id="PS50835"/>
    </source>
</evidence>
<keyword evidence="6 15" id="KW-0812">Transmembrane</keyword>
<dbReference type="GO" id="GO:0006955">
    <property type="term" value="P:immune response"/>
    <property type="evidence" value="ECO:0007669"/>
    <property type="project" value="TreeGrafter"/>
</dbReference>
<dbReference type="GeneID" id="110298299"/>
<dbReference type="InterPro" id="IPR003006">
    <property type="entry name" value="Ig/MHC_CS"/>
</dbReference>
<dbReference type="GO" id="GO:0042612">
    <property type="term" value="C:MHC class I protein complex"/>
    <property type="evidence" value="ECO:0007669"/>
    <property type="project" value="UniProtKB-KW"/>
</dbReference>
<keyword evidence="8" id="KW-0391">Immunity</keyword>
<dbReference type="FunFam" id="2.60.40.10:FF:000204">
    <property type="entry name" value="Major histocompatibility complex, class I-related protein"/>
    <property type="match status" value="1"/>
</dbReference>
<dbReference type="PRINTS" id="PR01638">
    <property type="entry name" value="MHCCLASSI"/>
</dbReference>
<dbReference type="InterPro" id="IPR001039">
    <property type="entry name" value="MHC_I_a_a1/a2"/>
</dbReference>
<evidence type="ECO:0000256" key="5">
    <source>
        <dbReference type="ARBA" id="ARBA00022451"/>
    </source>
</evidence>
<keyword evidence="12" id="KW-0325">Glycoprotein</keyword>
<gene>
    <name evidence="18" type="primary">LOC110298299</name>
</gene>
<dbReference type="InterPro" id="IPR036179">
    <property type="entry name" value="Ig-like_dom_sf"/>
</dbReference>
<dbReference type="InterPro" id="IPR050208">
    <property type="entry name" value="MHC_class-I_related"/>
</dbReference>
<evidence type="ECO:0000313" key="17">
    <source>
        <dbReference type="Proteomes" id="UP000515126"/>
    </source>
</evidence>
<evidence type="ECO:0000256" key="7">
    <source>
        <dbReference type="ARBA" id="ARBA00022729"/>
    </source>
</evidence>
<protein>
    <submittedName>
        <fullName evidence="18">Major histocompatibility complex class I-related gene protein isoform X4</fullName>
    </submittedName>
</protein>
<dbReference type="PROSITE" id="PS50835">
    <property type="entry name" value="IG_LIKE"/>
    <property type="match status" value="1"/>
</dbReference>
<proteinExistence type="inferred from homology"/>
<evidence type="ECO:0000256" key="15">
    <source>
        <dbReference type="SAM" id="Phobius"/>
    </source>
</evidence>
<dbReference type="InterPro" id="IPR007110">
    <property type="entry name" value="Ig-like_dom"/>
</dbReference>
<dbReference type="InterPro" id="IPR013783">
    <property type="entry name" value="Ig-like_fold"/>
</dbReference>
<evidence type="ECO:0000256" key="8">
    <source>
        <dbReference type="ARBA" id="ARBA00022859"/>
    </source>
</evidence>
<dbReference type="GO" id="GO:0031901">
    <property type="term" value="C:early endosome membrane"/>
    <property type="evidence" value="ECO:0007669"/>
    <property type="project" value="UniProtKB-SubCell"/>
</dbReference>
<dbReference type="GO" id="GO:0005789">
    <property type="term" value="C:endoplasmic reticulum membrane"/>
    <property type="evidence" value="ECO:0007669"/>
    <property type="project" value="UniProtKB-SubCell"/>
</dbReference>
<dbReference type="GO" id="GO:0000139">
    <property type="term" value="C:Golgi membrane"/>
    <property type="evidence" value="ECO:0007669"/>
    <property type="project" value="UniProtKB-SubCell"/>
</dbReference>
<keyword evidence="10 15" id="KW-0472">Membrane</keyword>
<evidence type="ECO:0000256" key="9">
    <source>
        <dbReference type="ARBA" id="ARBA00022989"/>
    </source>
</evidence>
<sequence length="270" mass="31160">MWTHTLSLHMTVSLDRRSRKLHGWRRTWHLITGRGLHTYQRMIGCELLEDGSTTGFLQYAYDGQDFIIFNKDTLSWLAMDYVAHITKQAWEANLHELQYQKNWLEEECIAWLKRFLEYGRDTLERTEHPVVRTTRKETFPGITTLFCRAHGFYPPEISMTWMKNGEEIAQEVDYGGVLPSGDGTYQTWLSVDLDPQSNDVYSCHVEHCGRQMVLEAPRESGDILRVSAISGTTVLIITLAGVGVLIWRRSQELKEVMYQPTQVNEGSSPS</sequence>
<dbReference type="Gene3D" id="3.30.500.10">
    <property type="entry name" value="MHC class I-like antigen recognition-like"/>
    <property type="match status" value="1"/>
</dbReference>
<evidence type="ECO:0000256" key="3">
    <source>
        <dbReference type="ARBA" id="ARBA00004614"/>
    </source>
</evidence>
<evidence type="ECO:0000256" key="6">
    <source>
        <dbReference type="ARBA" id="ARBA00022692"/>
    </source>
</evidence>
<dbReference type="InterPro" id="IPR003597">
    <property type="entry name" value="Ig_C1-set"/>
</dbReference>
<dbReference type="GO" id="GO:0031902">
    <property type="term" value="C:late endosome membrane"/>
    <property type="evidence" value="ECO:0007669"/>
    <property type="project" value="UniProtKB-SubCell"/>
</dbReference>
<evidence type="ECO:0000256" key="11">
    <source>
        <dbReference type="ARBA" id="ARBA00023157"/>
    </source>
</evidence>
<dbReference type="InterPro" id="IPR011162">
    <property type="entry name" value="MHC_I/II-like_Ag-recog"/>
</dbReference>
<dbReference type="GO" id="GO:0009897">
    <property type="term" value="C:external side of plasma membrane"/>
    <property type="evidence" value="ECO:0007669"/>
    <property type="project" value="TreeGrafter"/>
</dbReference>
<organism evidence="17 18">
    <name type="scientific">Mus caroli</name>
    <name type="common">Ryukyu mouse</name>
    <name type="synonym">Ricefield mouse</name>
    <dbReference type="NCBI Taxonomy" id="10089"/>
    <lineage>
        <taxon>Eukaryota</taxon>
        <taxon>Metazoa</taxon>
        <taxon>Chordata</taxon>
        <taxon>Craniata</taxon>
        <taxon>Vertebrata</taxon>
        <taxon>Euteleostomi</taxon>
        <taxon>Mammalia</taxon>
        <taxon>Eutheria</taxon>
        <taxon>Euarchontoglires</taxon>
        <taxon>Glires</taxon>
        <taxon>Rodentia</taxon>
        <taxon>Myomorpha</taxon>
        <taxon>Muroidea</taxon>
        <taxon>Muridae</taxon>
        <taxon>Murinae</taxon>
        <taxon>Mus</taxon>
        <taxon>Mus</taxon>
    </lineage>
</organism>
<dbReference type="AlphaFoldDB" id="A0A6P7RD32"/>
<dbReference type="SMART" id="SM00407">
    <property type="entry name" value="IGc1"/>
    <property type="match status" value="1"/>
</dbReference>
<dbReference type="InterPro" id="IPR037055">
    <property type="entry name" value="MHC_I-like_Ag-recog_sf"/>
</dbReference>
<dbReference type="PROSITE" id="PS00290">
    <property type="entry name" value="IG_MHC"/>
    <property type="match status" value="1"/>
</dbReference>
<comment type="subcellular location">
    <subcellularLocation>
        <location evidence="2">Early endosome membrane</location>
        <topology evidence="2">Single-pass type I membrane protein</topology>
    </subcellularLocation>
    <subcellularLocation>
        <location evidence="1">Endoplasmic reticulum membrane</location>
        <topology evidence="1">Single-pass type I membrane protein</topology>
    </subcellularLocation>
    <subcellularLocation>
        <location evidence="3">Golgi apparatus membrane</location>
        <topology evidence="3">Single-pass type I membrane protein</topology>
    </subcellularLocation>
    <subcellularLocation>
        <location evidence="13">Late endosome membrane</location>
        <topology evidence="13">Single-pass type I membrane protein</topology>
    </subcellularLocation>
</comment>
<dbReference type="PANTHER" id="PTHR16675:SF242">
    <property type="entry name" value="MAJOR HISTOCOMPATIBILITY COMPLEX CLASS I-RELATED GENE PROTEIN"/>
    <property type="match status" value="1"/>
</dbReference>
<feature type="transmembrane region" description="Helical" evidence="15">
    <location>
        <begin position="226"/>
        <end position="247"/>
    </location>
</feature>
<reference evidence="18" key="1">
    <citation type="submission" date="2025-08" db="UniProtKB">
        <authorList>
            <consortium name="RefSeq"/>
        </authorList>
    </citation>
    <scope>IDENTIFICATION</scope>
</reference>
<evidence type="ECO:0000256" key="13">
    <source>
        <dbReference type="ARBA" id="ARBA00037817"/>
    </source>
</evidence>
<dbReference type="SUPFAM" id="SSF54452">
    <property type="entry name" value="MHC antigen-recognition domain"/>
    <property type="match status" value="1"/>
</dbReference>
<dbReference type="GO" id="GO:0005615">
    <property type="term" value="C:extracellular space"/>
    <property type="evidence" value="ECO:0007669"/>
    <property type="project" value="TreeGrafter"/>
</dbReference>
<dbReference type="Proteomes" id="UP000515126">
    <property type="component" value="Chromosome 1"/>
</dbReference>
<keyword evidence="9 15" id="KW-1133">Transmembrane helix</keyword>
<dbReference type="CDD" id="cd07698">
    <property type="entry name" value="IgC1_MHC_I_alpha3"/>
    <property type="match status" value="1"/>
</dbReference>
<dbReference type="RefSeq" id="XP_029337489.1">
    <property type="nucleotide sequence ID" value="XM_029481629.1"/>
</dbReference>
<evidence type="ECO:0000256" key="2">
    <source>
        <dbReference type="ARBA" id="ARBA00004158"/>
    </source>
</evidence>
<dbReference type="Pfam" id="PF00129">
    <property type="entry name" value="MHC_I"/>
    <property type="match status" value="1"/>
</dbReference>
<evidence type="ECO:0000256" key="4">
    <source>
        <dbReference type="ARBA" id="ARBA00006909"/>
    </source>
</evidence>
<accession>A0A6P7RD32</accession>
<feature type="domain" description="Ig-like" evidence="16">
    <location>
        <begin position="129"/>
        <end position="220"/>
    </location>
</feature>
<keyword evidence="7" id="KW-0732">Signal</keyword>
<evidence type="ECO:0000256" key="10">
    <source>
        <dbReference type="ARBA" id="ARBA00023136"/>
    </source>
</evidence>
<keyword evidence="17" id="KW-1185">Reference proteome</keyword>
<dbReference type="InterPro" id="IPR011161">
    <property type="entry name" value="MHC_I-like_Ag-recog"/>
</dbReference>
<evidence type="ECO:0000313" key="18">
    <source>
        <dbReference type="RefSeq" id="XP_029337489.1"/>
    </source>
</evidence>
<dbReference type="PANTHER" id="PTHR16675">
    <property type="entry name" value="MHC CLASS I-RELATED"/>
    <property type="match status" value="1"/>
</dbReference>
<dbReference type="Pfam" id="PF07654">
    <property type="entry name" value="C1-set"/>
    <property type="match status" value="1"/>
</dbReference>
<dbReference type="GO" id="GO:0002474">
    <property type="term" value="P:antigen processing and presentation of peptide antigen via MHC class I"/>
    <property type="evidence" value="ECO:0007669"/>
    <property type="project" value="UniProtKB-KW"/>
</dbReference>
<keyword evidence="5" id="KW-0490">MHC I</keyword>
<evidence type="ECO:0000256" key="12">
    <source>
        <dbReference type="ARBA" id="ARBA00023180"/>
    </source>
</evidence>
<keyword evidence="11" id="KW-1015">Disulfide bond</keyword>
<name>A0A6P7RD32_MUSCR</name>
<dbReference type="Gene3D" id="2.60.40.10">
    <property type="entry name" value="Immunoglobulins"/>
    <property type="match status" value="1"/>
</dbReference>
<evidence type="ECO:0000256" key="1">
    <source>
        <dbReference type="ARBA" id="ARBA00004115"/>
    </source>
</evidence>
<dbReference type="SUPFAM" id="SSF48726">
    <property type="entry name" value="Immunoglobulin"/>
    <property type="match status" value="1"/>
</dbReference>
<comment type="similarity">
    <text evidence="4 14">Belongs to the MHC class I family.</text>
</comment>
<evidence type="ECO:0000256" key="14">
    <source>
        <dbReference type="RuleBase" id="RU004439"/>
    </source>
</evidence>